<dbReference type="EMBL" id="DWYS01000052">
    <property type="protein sequence ID" value="HJB07017.1"/>
    <property type="molecule type" value="Genomic_DNA"/>
</dbReference>
<organism evidence="1 2">
    <name type="scientific">Candidatus Enterocloster faecavium</name>
    <dbReference type="NCBI Taxonomy" id="2838560"/>
    <lineage>
        <taxon>Bacteria</taxon>
        <taxon>Bacillati</taxon>
        <taxon>Bacillota</taxon>
        <taxon>Clostridia</taxon>
        <taxon>Lachnospirales</taxon>
        <taxon>Lachnospiraceae</taxon>
        <taxon>Enterocloster</taxon>
    </lineage>
</organism>
<evidence type="ECO:0000313" key="1">
    <source>
        <dbReference type="EMBL" id="HJB07017.1"/>
    </source>
</evidence>
<gene>
    <name evidence="1" type="ORF">H9716_04055</name>
</gene>
<evidence type="ECO:0000313" key="2">
    <source>
        <dbReference type="Proteomes" id="UP000886804"/>
    </source>
</evidence>
<reference evidence="1" key="2">
    <citation type="submission" date="2021-04" db="EMBL/GenBank/DDBJ databases">
        <authorList>
            <person name="Gilroy R."/>
        </authorList>
    </citation>
    <scope>NUCLEOTIDE SEQUENCE</scope>
    <source>
        <strain evidence="1">CHK188-4685</strain>
    </source>
</reference>
<proteinExistence type="predicted"/>
<accession>A0A9D2L6Q1</accession>
<dbReference type="Pfam" id="PF12669">
    <property type="entry name" value="FeoB_associated"/>
    <property type="match status" value="1"/>
</dbReference>
<sequence>MSFLMENLSTIIILLIVIAAVCLAVRSIIRDRKAGKGCGACPGGCHGCHGSCGGHELGQNHRK</sequence>
<dbReference type="AlphaFoldDB" id="A0A9D2L6Q1"/>
<dbReference type="Proteomes" id="UP000886804">
    <property type="component" value="Unassembled WGS sequence"/>
</dbReference>
<comment type="caution">
    <text evidence="1">The sequence shown here is derived from an EMBL/GenBank/DDBJ whole genome shotgun (WGS) entry which is preliminary data.</text>
</comment>
<reference evidence="1" key="1">
    <citation type="journal article" date="2021" name="PeerJ">
        <title>Extensive microbial diversity within the chicken gut microbiome revealed by metagenomics and culture.</title>
        <authorList>
            <person name="Gilroy R."/>
            <person name="Ravi A."/>
            <person name="Getino M."/>
            <person name="Pursley I."/>
            <person name="Horton D.L."/>
            <person name="Alikhan N.F."/>
            <person name="Baker D."/>
            <person name="Gharbi K."/>
            <person name="Hall N."/>
            <person name="Watson M."/>
            <person name="Adriaenssens E.M."/>
            <person name="Foster-Nyarko E."/>
            <person name="Jarju S."/>
            <person name="Secka A."/>
            <person name="Antonio M."/>
            <person name="Oren A."/>
            <person name="Chaudhuri R.R."/>
            <person name="La Ragione R."/>
            <person name="Hildebrand F."/>
            <person name="Pallen M.J."/>
        </authorList>
    </citation>
    <scope>NUCLEOTIDE SEQUENCE</scope>
    <source>
        <strain evidence="1">CHK188-4685</strain>
    </source>
</reference>
<name>A0A9D2L6Q1_9FIRM</name>
<protein>
    <submittedName>
        <fullName evidence="1">FeoB-associated Cys-rich membrane protein</fullName>
    </submittedName>
</protein>